<feature type="domain" description="Chorismate-utilising enzyme C-terminal" evidence="2">
    <location>
        <begin position="297"/>
        <end position="389"/>
    </location>
</feature>
<name>A0A6N9HA87_9MICO</name>
<evidence type="ECO:0000313" key="4">
    <source>
        <dbReference type="Proteomes" id="UP000469215"/>
    </source>
</evidence>
<dbReference type="Proteomes" id="UP000469215">
    <property type="component" value="Unassembled WGS sequence"/>
</dbReference>
<feature type="region of interest" description="Disordered" evidence="1">
    <location>
        <begin position="72"/>
        <end position="120"/>
    </location>
</feature>
<proteinExistence type="predicted"/>
<reference evidence="3 4" key="1">
    <citation type="submission" date="2020-01" db="EMBL/GenBank/DDBJ databases">
        <authorList>
            <person name="Deng T."/>
        </authorList>
    </citation>
    <scope>NUCLEOTIDE SEQUENCE [LARGE SCALE GENOMIC DNA]</scope>
    <source>
        <strain evidence="3 4">5221</strain>
    </source>
</reference>
<evidence type="ECO:0000259" key="2">
    <source>
        <dbReference type="Pfam" id="PF00425"/>
    </source>
</evidence>
<evidence type="ECO:0000256" key="1">
    <source>
        <dbReference type="SAM" id="MobiDB-lite"/>
    </source>
</evidence>
<comment type="caution">
    <text evidence="3">The sequence shown here is derived from an EMBL/GenBank/DDBJ whole genome shotgun (WGS) entry which is preliminary data.</text>
</comment>
<feature type="region of interest" description="Disordered" evidence="1">
    <location>
        <begin position="398"/>
        <end position="425"/>
    </location>
</feature>
<dbReference type="SUPFAM" id="SSF56322">
    <property type="entry name" value="ADC synthase"/>
    <property type="match status" value="2"/>
</dbReference>
<feature type="compositionally biased region" description="Gly residues" evidence="1">
    <location>
        <begin position="108"/>
        <end position="120"/>
    </location>
</feature>
<dbReference type="InterPro" id="IPR005801">
    <property type="entry name" value="ADC_synthase"/>
</dbReference>
<dbReference type="AlphaFoldDB" id="A0A6N9HA87"/>
<dbReference type="InterPro" id="IPR015890">
    <property type="entry name" value="Chorismate_C"/>
</dbReference>
<feature type="compositionally biased region" description="Low complexity" evidence="1">
    <location>
        <begin position="88"/>
        <end position="107"/>
    </location>
</feature>
<accession>A0A6N9HA87</accession>
<dbReference type="EMBL" id="WWEQ01000068">
    <property type="protein sequence ID" value="MYM20686.1"/>
    <property type="molecule type" value="Genomic_DNA"/>
</dbReference>
<dbReference type="PANTHER" id="PTHR42839:SF2">
    <property type="entry name" value="ISOCHORISMATE SYNTHASE ENTC"/>
    <property type="match status" value="1"/>
</dbReference>
<dbReference type="Gene3D" id="3.60.120.10">
    <property type="entry name" value="Anthranilate synthase"/>
    <property type="match status" value="1"/>
</dbReference>
<feature type="region of interest" description="Disordered" evidence="1">
    <location>
        <begin position="266"/>
        <end position="295"/>
    </location>
</feature>
<dbReference type="Pfam" id="PF00425">
    <property type="entry name" value="Chorismate_bind"/>
    <property type="match status" value="2"/>
</dbReference>
<sequence>MGRRDGRVWLTDIAPDGDNAAGLALAASPLRAPVGARVLPGSVSAQAYRANVAQASAAMRGTSVIGTSAAGLPETDASKAGGRVTAFGTGAHGSPGAAASPGTVGSPGESGGAATAGGAGAAGEAGRLRKAVLARDAVVETVEDIDVRAVLGRLNADYPSCWTFDVAGLVGATPELLIGVQDGTVTSRVLAGTYRVQQDPAAELDAARAQLGAAKDSAEHRFAINSLAASLGPLSPDLHVDAEPHLLQLANVIHLASDARGTLAPTGSAAGAGSGGAPGSEHEVGDGEAAGSPAAPPSILEVARRVHPTAAVGGVPPAAAAALIAELEGADRGRYAGPVGWLDDRGNGQLGIALRCGQLEARNRIRLWAGAGIMPDSDPDSELAETAAKLAPMLRALGARLPDEAGGETGDTAGRLSPPESPPVG</sequence>
<organism evidence="3 4">
    <name type="scientific">Brevibacterium rongguiense</name>
    <dbReference type="NCBI Taxonomy" id="2695267"/>
    <lineage>
        <taxon>Bacteria</taxon>
        <taxon>Bacillati</taxon>
        <taxon>Actinomycetota</taxon>
        <taxon>Actinomycetes</taxon>
        <taxon>Micrococcales</taxon>
        <taxon>Brevibacteriaceae</taxon>
        <taxon>Brevibacterium</taxon>
    </lineage>
</organism>
<feature type="domain" description="Chorismate-utilising enzyme C-terminal" evidence="2">
    <location>
        <begin position="124"/>
        <end position="269"/>
    </location>
</feature>
<keyword evidence="4" id="KW-1185">Reference proteome</keyword>
<gene>
    <name evidence="3" type="ORF">GSY69_12140</name>
</gene>
<evidence type="ECO:0000313" key="3">
    <source>
        <dbReference type="EMBL" id="MYM20686.1"/>
    </source>
</evidence>
<protein>
    <submittedName>
        <fullName evidence="3">Isochorismate synthase</fullName>
    </submittedName>
</protein>
<dbReference type="PANTHER" id="PTHR42839">
    <property type="entry name" value="ISOCHORISMATE SYNTHASE ENTC"/>
    <property type="match status" value="1"/>
</dbReference>